<feature type="domain" description="Retroviral polymerase SH3-like" evidence="11">
    <location>
        <begin position="55"/>
        <end position="108"/>
    </location>
</feature>
<evidence type="ECO:0000256" key="10">
    <source>
        <dbReference type="ARBA" id="ARBA00023172"/>
    </source>
</evidence>
<dbReference type="PANTHER" id="PTHR42648">
    <property type="entry name" value="TRANSPOSASE, PUTATIVE-RELATED"/>
    <property type="match status" value="1"/>
</dbReference>
<proteinExistence type="predicted"/>
<organism evidence="12 13">
    <name type="scientific">Dendrothele bispora (strain CBS 962.96)</name>
    <dbReference type="NCBI Taxonomy" id="1314807"/>
    <lineage>
        <taxon>Eukaryota</taxon>
        <taxon>Fungi</taxon>
        <taxon>Dikarya</taxon>
        <taxon>Basidiomycota</taxon>
        <taxon>Agaricomycotina</taxon>
        <taxon>Agaricomycetes</taxon>
        <taxon>Agaricomycetidae</taxon>
        <taxon>Agaricales</taxon>
        <taxon>Agaricales incertae sedis</taxon>
        <taxon>Dendrothele</taxon>
    </lineage>
</organism>
<dbReference type="GO" id="GO:0004519">
    <property type="term" value="F:endonuclease activity"/>
    <property type="evidence" value="ECO:0007669"/>
    <property type="project" value="UniProtKB-KW"/>
</dbReference>
<dbReference type="GO" id="GO:0016787">
    <property type="term" value="F:hydrolase activity"/>
    <property type="evidence" value="ECO:0007669"/>
    <property type="project" value="UniProtKB-KW"/>
</dbReference>
<evidence type="ECO:0000313" key="12">
    <source>
        <dbReference type="EMBL" id="THU77641.1"/>
    </source>
</evidence>
<keyword evidence="10" id="KW-0233">DNA recombination</keyword>
<dbReference type="Proteomes" id="UP000297245">
    <property type="component" value="Unassembled WGS sequence"/>
</dbReference>
<reference evidence="12 13" key="1">
    <citation type="journal article" date="2019" name="Nat. Ecol. Evol.">
        <title>Megaphylogeny resolves global patterns of mushroom evolution.</title>
        <authorList>
            <person name="Varga T."/>
            <person name="Krizsan K."/>
            <person name="Foldi C."/>
            <person name="Dima B."/>
            <person name="Sanchez-Garcia M."/>
            <person name="Sanchez-Ramirez S."/>
            <person name="Szollosi G.J."/>
            <person name="Szarkandi J.G."/>
            <person name="Papp V."/>
            <person name="Albert L."/>
            <person name="Andreopoulos W."/>
            <person name="Angelini C."/>
            <person name="Antonin V."/>
            <person name="Barry K.W."/>
            <person name="Bougher N.L."/>
            <person name="Buchanan P."/>
            <person name="Buyck B."/>
            <person name="Bense V."/>
            <person name="Catcheside P."/>
            <person name="Chovatia M."/>
            <person name="Cooper J."/>
            <person name="Damon W."/>
            <person name="Desjardin D."/>
            <person name="Finy P."/>
            <person name="Geml J."/>
            <person name="Haridas S."/>
            <person name="Hughes K."/>
            <person name="Justo A."/>
            <person name="Karasinski D."/>
            <person name="Kautmanova I."/>
            <person name="Kiss B."/>
            <person name="Kocsube S."/>
            <person name="Kotiranta H."/>
            <person name="LaButti K.M."/>
            <person name="Lechner B.E."/>
            <person name="Liimatainen K."/>
            <person name="Lipzen A."/>
            <person name="Lukacs Z."/>
            <person name="Mihaltcheva S."/>
            <person name="Morgado L.N."/>
            <person name="Niskanen T."/>
            <person name="Noordeloos M.E."/>
            <person name="Ohm R.A."/>
            <person name="Ortiz-Santana B."/>
            <person name="Ovrebo C."/>
            <person name="Racz N."/>
            <person name="Riley R."/>
            <person name="Savchenko A."/>
            <person name="Shiryaev A."/>
            <person name="Soop K."/>
            <person name="Spirin V."/>
            <person name="Szebenyi C."/>
            <person name="Tomsovsky M."/>
            <person name="Tulloss R.E."/>
            <person name="Uehling J."/>
            <person name="Grigoriev I.V."/>
            <person name="Vagvolgyi C."/>
            <person name="Papp T."/>
            <person name="Martin F.M."/>
            <person name="Miettinen O."/>
            <person name="Hibbett D.S."/>
            <person name="Nagy L.G."/>
        </authorList>
    </citation>
    <scope>NUCLEOTIDE SEQUENCE [LARGE SCALE GENOMIC DNA]</scope>
    <source>
        <strain evidence="12 13">CBS 962.96</strain>
    </source>
</reference>
<dbReference type="AlphaFoldDB" id="A0A4S8KQ04"/>
<evidence type="ECO:0000313" key="13">
    <source>
        <dbReference type="Proteomes" id="UP000297245"/>
    </source>
</evidence>
<keyword evidence="3" id="KW-0479">Metal-binding</keyword>
<keyword evidence="9" id="KW-0808">Transferase</keyword>
<feature type="non-terminal residue" evidence="12">
    <location>
        <position position="108"/>
    </location>
</feature>
<keyword evidence="1" id="KW-0548">Nucleotidyltransferase</keyword>
<keyword evidence="2" id="KW-0540">Nuclease</keyword>
<protein>
    <recommendedName>
        <fullName evidence="11">Retroviral polymerase SH3-like domain-containing protein</fullName>
    </recommendedName>
</protein>
<keyword evidence="7" id="KW-0229">DNA integration</keyword>
<evidence type="ECO:0000256" key="9">
    <source>
        <dbReference type="ARBA" id="ARBA00022932"/>
    </source>
</evidence>
<evidence type="ECO:0000256" key="2">
    <source>
        <dbReference type="ARBA" id="ARBA00022722"/>
    </source>
</evidence>
<evidence type="ECO:0000256" key="3">
    <source>
        <dbReference type="ARBA" id="ARBA00022723"/>
    </source>
</evidence>
<evidence type="ECO:0000256" key="1">
    <source>
        <dbReference type="ARBA" id="ARBA00022695"/>
    </source>
</evidence>
<keyword evidence="6" id="KW-0460">Magnesium</keyword>
<evidence type="ECO:0000259" key="11">
    <source>
        <dbReference type="Pfam" id="PF25597"/>
    </source>
</evidence>
<gene>
    <name evidence="12" type="ORF">K435DRAFT_561335</name>
</gene>
<evidence type="ECO:0000256" key="4">
    <source>
        <dbReference type="ARBA" id="ARBA00022759"/>
    </source>
</evidence>
<dbReference type="GO" id="GO:0046872">
    <property type="term" value="F:metal ion binding"/>
    <property type="evidence" value="ECO:0007669"/>
    <property type="project" value="UniProtKB-KW"/>
</dbReference>
<evidence type="ECO:0000256" key="8">
    <source>
        <dbReference type="ARBA" id="ARBA00022918"/>
    </source>
</evidence>
<dbReference type="GO" id="GO:0006310">
    <property type="term" value="P:DNA recombination"/>
    <property type="evidence" value="ECO:0007669"/>
    <property type="project" value="UniProtKB-KW"/>
</dbReference>
<dbReference type="GO" id="GO:0015074">
    <property type="term" value="P:DNA integration"/>
    <property type="evidence" value="ECO:0007669"/>
    <property type="project" value="UniProtKB-KW"/>
</dbReference>
<dbReference type="InterPro" id="IPR057670">
    <property type="entry name" value="SH3_retrovirus"/>
</dbReference>
<keyword evidence="13" id="KW-1185">Reference proteome</keyword>
<evidence type="ECO:0000256" key="6">
    <source>
        <dbReference type="ARBA" id="ARBA00022842"/>
    </source>
</evidence>
<evidence type="ECO:0000256" key="7">
    <source>
        <dbReference type="ARBA" id="ARBA00022908"/>
    </source>
</evidence>
<dbReference type="PANTHER" id="PTHR42648:SF11">
    <property type="entry name" value="TRANSPOSON TY4-P GAG-POL POLYPROTEIN"/>
    <property type="match status" value="1"/>
</dbReference>
<dbReference type="InterPro" id="IPR039537">
    <property type="entry name" value="Retrotran_Ty1/copia-like"/>
</dbReference>
<evidence type="ECO:0000256" key="5">
    <source>
        <dbReference type="ARBA" id="ARBA00022801"/>
    </source>
</evidence>
<dbReference type="GO" id="GO:0003964">
    <property type="term" value="F:RNA-directed DNA polymerase activity"/>
    <property type="evidence" value="ECO:0007669"/>
    <property type="project" value="UniProtKB-KW"/>
</dbReference>
<accession>A0A4S8KQ04</accession>
<keyword evidence="5" id="KW-0378">Hydrolase</keyword>
<dbReference type="Pfam" id="PF25597">
    <property type="entry name" value="SH3_retrovirus"/>
    <property type="match status" value="1"/>
</dbReference>
<keyword evidence="9" id="KW-0239">DNA-directed DNA polymerase</keyword>
<dbReference type="EMBL" id="ML180377">
    <property type="protein sequence ID" value="THU77641.1"/>
    <property type="molecule type" value="Genomic_DNA"/>
</dbReference>
<dbReference type="GO" id="GO:0003887">
    <property type="term" value="F:DNA-directed DNA polymerase activity"/>
    <property type="evidence" value="ECO:0007669"/>
    <property type="project" value="UniProtKB-KW"/>
</dbReference>
<sequence>MMVAAKLPDFLWDEVYLTAAYLHARTTTKSLKGSTPYQLWNSKKPNLSHLREIGCKAFVLIQQHNPKIRQRSIECVLVGYERNAKAYRCYHRSTRKVISSYHVRFIES</sequence>
<name>A0A4S8KQ04_DENBC</name>
<keyword evidence="8" id="KW-0695">RNA-directed DNA polymerase</keyword>
<dbReference type="OrthoDB" id="3344688at2759"/>
<keyword evidence="4" id="KW-0255">Endonuclease</keyword>